<comment type="pathway">
    <text evidence="1 5 6">Amino-acid biosynthesis; L-histidine biosynthesis; L-histidine from 5-phospho-alpha-D-ribose 1-diphosphate: step 6/9.</text>
</comment>
<dbReference type="PANTHER" id="PTHR23133">
    <property type="entry name" value="IMIDAZOLEGLYCEROL-PHOSPHATE DEHYDRATASE HIS7"/>
    <property type="match status" value="1"/>
</dbReference>
<comment type="catalytic activity">
    <reaction evidence="5 6">
        <text>D-erythro-1-(imidazol-4-yl)glycerol 3-phosphate = 3-(imidazol-4-yl)-2-oxopropyl phosphate + H2O</text>
        <dbReference type="Rhea" id="RHEA:11040"/>
        <dbReference type="ChEBI" id="CHEBI:15377"/>
        <dbReference type="ChEBI" id="CHEBI:57766"/>
        <dbReference type="ChEBI" id="CHEBI:58278"/>
        <dbReference type="EC" id="4.2.1.19"/>
    </reaction>
</comment>
<evidence type="ECO:0000313" key="8">
    <source>
        <dbReference type="EMBL" id="RZD13800.1"/>
    </source>
</evidence>
<proteinExistence type="inferred from homology"/>
<keyword evidence="3 5" id="KW-0368">Histidine biosynthesis</keyword>
<dbReference type="GO" id="GO:0000105">
    <property type="term" value="P:L-histidine biosynthetic process"/>
    <property type="evidence" value="ECO:0007669"/>
    <property type="project" value="UniProtKB-UniRule"/>
</dbReference>
<feature type="compositionally biased region" description="Basic and acidic residues" evidence="7">
    <location>
        <begin position="1"/>
        <end position="10"/>
    </location>
</feature>
<dbReference type="InterPro" id="IPR000807">
    <property type="entry name" value="ImidazoleglycerolP_deHydtase"/>
</dbReference>
<dbReference type="GO" id="GO:0005737">
    <property type="term" value="C:cytoplasm"/>
    <property type="evidence" value="ECO:0007669"/>
    <property type="project" value="UniProtKB-SubCell"/>
</dbReference>
<feature type="region of interest" description="Disordered" evidence="7">
    <location>
        <begin position="1"/>
        <end position="28"/>
    </location>
</feature>
<dbReference type="AlphaFoldDB" id="A0A519B921"/>
<name>A0A519B921_9DELT</name>
<dbReference type="CDD" id="cd07914">
    <property type="entry name" value="IGPD"/>
    <property type="match status" value="1"/>
</dbReference>
<dbReference type="PROSITE" id="PS00954">
    <property type="entry name" value="IGP_DEHYDRATASE_1"/>
    <property type="match status" value="1"/>
</dbReference>
<gene>
    <name evidence="5" type="primary">hisB</name>
    <name evidence="8" type="ORF">EVJ47_08985</name>
</gene>
<dbReference type="InterPro" id="IPR020565">
    <property type="entry name" value="ImidazoleglycerP_deHydtase_CS"/>
</dbReference>
<dbReference type="PANTHER" id="PTHR23133:SF2">
    <property type="entry name" value="IMIDAZOLEGLYCEROL-PHOSPHATE DEHYDRATASE"/>
    <property type="match status" value="1"/>
</dbReference>
<keyword evidence="5" id="KW-0963">Cytoplasm</keyword>
<dbReference type="UniPathway" id="UPA00031">
    <property type="reaction ID" value="UER00011"/>
</dbReference>
<dbReference type="InterPro" id="IPR038494">
    <property type="entry name" value="IGPD_sf"/>
</dbReference>
<protein>
    <recommendedName>
        <fullName evidence="5 6">Imidazoleglycerol-phosphate dehydratase</fullName>
        <shortName evidence="5">IGPD</shortName>
        <ecNumber evidence="5 6">4.2.1.19</ecNumber>
    </recommendedName>
</protein>
<dbReference type="Proteomes" id="UP000320813">
    <property type="component" value="Unassembled WGS sequence"/>
</dbReference>
<comment type="subcellular location">
    <subcellularLocation>
        <location evidence="5 6">Cytoplasm</location>
    </subcellularLocation>
</comment>
<dbReference type="Gene3D" id="3.30.230.40">
    <property type="entry name" value="Imidazole glycerol phosphate dehydratase, domain 1"/>
    <property type="match status" value="2"/>
</dbReference>
<evidence type="ECO:0000256" key="4">
    <source>
        <dbReference type="ARBA" id="ARBA00023239"/>
    </source>
</evidence>
<evidence type="ECO:0000313" key="9">
    <source>
        <dbReference type="Proteomes" id="UP000320813"/>
    </source>
</evidence>
<dbReference type="GO" id="GO:0004424">
    <property type="term" value="F:imidazoleglycerol-phosphate dehydratase activity"/>
    <property type="evidence" value="ECO:0007669"/>
    <property type="project" value="UniProtKB-UniRule"/>
</dbReference>
<accession>A0A519B921</accession>
<feature type="compositionally biased region" description="Basic residues" evidence="7">
    <location>
        <begin position="11"/>
        <end position="20"/>
    </location>
</feature>
<keyword evidence="2 5" id="KW-0028">Amino-acid biosynthesis</keyword>
<dbReference type="EMBL" id="SGBD01000007">
    <property type="protein sequence ID" value="RZD13800.1"/>
    <property type="molecule type" value="Genomic_DNA"/>
</dbReference>
<evidence type="ECO:0000256" key="5">
    <source>
        <dbReference type="HAMAP-Rule" id="MF_00076"/>
    </source>
</evidence>
<comment type="caution">
    <text evidence="8">The sequence shown here is derived from an EMBL/GenBank/DDBJ whole genome shotgun (WGS) entry which is preliminary data.</text>
</comment>
<dbReference type="HAMAP" id="MF_00076">
    <property type="entry name" value="HisB"/>
    <property type="match status" value="1"/>
</dbReference>
<sequence>MEKSKVENKTTKVKKDRPKGRKGDFKRKTTETDIKLSLNLDGKGIYDIDTGVPFFNHMLEQFSKHSRFDMTLKAKGDIDVDLHHLIEDTGIVIGGALKELSGDKKGIQRFGSAFVPMDEALVHTVVDFSGRSFFVYKDNSEEAGSVYLIKSLEELSDKYSNFDKEGTREVLIDKFFYVYSNIFFEALCKNALINLHINVMYGSNNHHIVEAVFKSAGIAIADALKVAEGYGIPSTKGSI</sequence>
<evidence type="ECO:0000256" key="3">
    <source>
        <dbReference type="ARBA" id="ARBA00023102"/>
    </source>
</evidence>
<dbReference type="SUPFAM" id="SSF54211">
    <property type="entry name" value="Ribosomal protein S5 domain 2-like"/>
    <property type="match status" value="2"/>
</dbReference>
<keyword evidence="4 5" id="KW-0456">Lyase</keyword>
<organism evidence="8 9">
    <name type="scientific">Candidatus Acidulodesulfobacterium ferriphilum</name>
    <dbReference type="NCBI Taxonomy" id="2597223"/>
    <lineage>
        <taxon>Bacteria</taxon>
        <taxon>Deltaproteobacteria</taxon>
        <taxon>Candidatus Acidulodesulfobacterales</taxon>
        <taxon>Candidatus Acidulodesulfobacterium</taxon>
    </lineage>
</organism>
<dbReference type="EC" id="4.2.1.19" evidence="5 6"/>
<dbReference type="InterPro" id="IPR020568">
    <property type="entry name" value="Ribosomal_Su5_D2-typ_SF"/>
</dbReference>
<evidence type="ECO:0000256" key="2">
    <source>
        <dbReference type="ARBA" id="ARBA00022605"/>
    </source>
</evidence>
<evidence type="ECO:0000256" key="1">
    <source>
        <dbReference type="ARBA" id="ARBA00005047"/>
    </source>
</evidence>
<dbReference type="PROSITE" id="PS00955">
    <property type="entry name" value="IGP_DEHYDRATASE_2"/>
    <property type="match status" value="1"/>
</dbReference>
<evidence type="ECO:0000256" key="7">
    <source>
        <dbReference type="SAM" id="MobiDB-lite"/>
    </source>
</evidence>
<comment type="similarity">
    <text evidence="5 6">Belongs to the imidazoleglycerol-phosphate dehydratase family.</text>
</comment>
<evidence type="ECO:0000256" key="6">
    <source>
        <dbReference type="RuleBase" id="RU000599"/>
    </source>
</evidence>
<reference evidence="8 9" key="1">
    <citation type="submission" date="2019-01" db="EMBL/GenBank/DDBJ databases">
        <title>Insights into ecological role of a new deltaproteobacterial order Candidatus Sinidesulfobacterales (Sva0485) by metagenomics and metatranscriptomics.</title>
        <authorList>
            <person name="Tan S."/>
            <person name="Liu J."/>
            <person name="Fang Y."/>
            <person name="Hedlund B.P."/>
            <person name="Lian Z.H."/>
            <person name="Huang L.Y."/>
            <person name="Li J.T."/>
            <person name="Huang L.N."/>
            <person name="Li W.J."/>
            <person name="Jiang H.C."/>
            <person name="Dong H.L."/>
            <person name="Shu W.S."/>
        </authorList>
    </citation>
    <scope>NUCLEOTIDE SEQUENCE [LARGE SCALE GENOMIC DNA]</scope>
    <source>
        <strain evidence="8">AP3</strain>
    </source>
</reference>
<dbReference type="FunFam" id="3.30.230.40:FF:000003">
    <property type="entry name" value="Imidazoleglycerol-phosphate dehydratase HisB"/>
    <property type="match status" value="1"/>
</dbReference>
<dbReference type="Pfam" id="PF00475">
    <property type="entry name" value="IGPD"/>
    <property type="match status" value="2"/>
</dbReference>